<dbReference type="Gene3D" id="2.30.30.40">
    <property type="entry name" value="SH3 Domains"/>
    <property type="match status" value="1"/>
</dbReference>
<dbReference type="PROSITE" id="PS50851">
    <property type="entry name" value="CHEW"/>
    <property type="match status" value="1"/>
</dbReference>
<dbReference type="Pfam" id="PF01584">
    <property type="entry name" value="CheW"/>
    <property type="match status" value="1"/>
</dbReference>
<protein>
    <recommendedName>
        <fullName evidence="1">CheW-like domain-containing protein</fullName>
    </recommendedName>
</protein>
<name>A0A3B1A1W2_9ZZZZ</name>
<dbReference type="SMART" id="SM00260">
    <property type="entry name" value="CheW"/>
    <property type="match status" value="1"/>
</dbReference>
<dbReference type="GO" id="GO:0006935">
    <property type="term" value="P:chemotaxis"/>
    <property type="evidence" value="ECO:0007669"/>
    <property type="project" value="InterPro"/>
</dbReference>
<feature type="domain" description="CheW-like" evidence="1">
    <location>
        <begin position="1"/>
        <end position="139"/>
    </location>
</feature>
<evidence type="ECO:0000259" key="1">
    <source>
        <dbReference type="PROSITE" id="PS50851"/>
    </source>
</evidence>
<accession>A0A3B1A1W2</accession>
<dbReference type="GO" id="GO:0007165">
    <property type="term" value="P:signal transduction"/>
    <property type="evidence" value="ECO:0007669"/>
    <property type="project" value="InterPro"/>
</dbReference>
<dbReference type="InterPro" id="IPR002545">
    <property type="entry name" value="CheW-lke_dom"/>
</dbReference>
<dbReference type="EMBL" id="UOFO01000129">
    <property type="protein sequence ID" value="VAW87704.1"/>
    <property type="molecule type" value="Genomic_DNA"/>
</dbReference>
<gene>
    <name evidence="2" type="ORF">MNBD_GAMMA16-1291</name>
</gene>
<organism evidence="2">
    <name type="scientific">hydrothermal vent metagenome</name>
    <dbReference type="NCBI Taxonomy" id="652676"/>
    <lineage>
        <taxon>unclassified sequences</taxon>
        <taxon>metagenomes</taxon>
        <taxon>ecological metagenomes</taxon>
    </lineage>
</organism>
<dbReference type="SUPFAM" id="SSF50341">
    <property type="entry name" value="CheW-like"/>
    <property type="match status" value="1"/>
</dbReference>
<evidence type="ECO:0000313" key="2">
    <source>
        <dbReference type="EMBL" id="VAW87704.1"/>
    </source>
</evidence>
<dbReference type="AlphaFoldDB" id="A0A3B1A1W2"/>
<reference evidence="2" key="1">
    <citation type="submission" date="2018-06" db="EMBL/GenBank/DDBJ databases">
        <authorList>
            <person name="Zhirakovskaya E."/>
        </authorList>
    </citation>
    <scope>NUCLEOTIDE SEQUENCE</scope>
</reference>
<sequence length="153" mass="17310">MLILLMKINNHQVGIDVKEVVEVIPNVPLFDVEKENTYELCQGSLGYHGKHIPVFDLSDLLAFTPTEKSLSSRIIVSEMPNSSKDHKIGLIAAHLTSVMTIPLKQEQWRHAEQLMSLVQQDGFVIHLLSVTRIMDCYYKYRDVSLLPKIGAPV</sequence>
<proteinExistence type="predicted"/>
<dbReference type="InterPro" id="IPR036061">
    <property type="entry name" value="CheW-like_dom_sf"/>
</dbReference>
<dbReference type="Gene3D" id="2.40.50.180">
    <property type="entry name" value="CheA-289, Domain 4"/>
    <property type="match status" value="1"/>
</dbReference>